<proteinExistence type="predicted"/>
<reference evidence="4 5" key="1">
    <citation type="submission" date="2017-09" db="EMBL/GenBank/DDBJ databases">
        <title>Genome sequencing of Besnoitia besnoiti strain Bb-Ger1.</title>
        <authorList>
            <person name="Schares G."/>
            <person name="Venepally P."/>
            <person name="Lorenzi H.A."/>
        </authorList>
    </citation>
    <scope>NUCLEOTIDE SEQUENCE [LARGE SCALE GENOMIC DNA]</scope>
    <source>
        <strain evidence="4 5">Bb-Ger1</strain>
    </source>
</reference>
<evidence type="ECO:0000259" key="3">
    <source>
        <dbReference type="Pfam" id="PF04092"/>
    </source>
</evidence>
<dbReference type="KEGG" id="bbes:BESB_034260"/>
<dbReference type="InterPro" id="IPR007226">
    <property type="entry name" value="SRS_dom"/>
</dbReference>
<organism evidence="4 5">
    <name type="scientific">Besnoitia besnoiti</name>
    <name type="common">Apicomplexan protozoan</name>
    <dbReference type="NCBI Taxonomy" id="94643"/>
    <lineage>
        <taxon>Eukaryota</taxon>
        <taxon>Sar</taxon>
        <taxon>Alveolata</taxon>
        <taxon>Apicomplexa</taxon>
        <taxon>Conoidasida</taxon>
        <taxon>Coccidia</taxon>
        <taxon>Eucoccidiorida</taxon>
        <taxon>Eimeriorina</taxon>
        <taxon>Sarcocystidae</taxon>
        <taxon>Besnoitia</taxon>
    </lineage>
</organism>
<feature type="chain" id="PRO_5012111840" evidence="2">
    <location>
        <begin position="22"/>
        <end position="318"/>
    </location>
</feature>
<feature type="domain" description="SRS" evidence="3">
    <location>
        <begin position="27"/>
        <end position="136"/>
    </location>
</feature>
<keyword evidence="2" id="KW-0732">Signal</keyword>
<dbReference type="GO" id="GO:0016020">
    <property type="term" value="C:membrane"/>
    <property type="evidence" value="ECO:0007669"/>
    <property type="project" value="InterPro"/>
</dbReference>
<gene>
    <name evidence="4" type="ORF">BESB_034260</name>
</gene>
<dbReference type="VEuPathDB" id="ToxoDB:BESB_034260"/>
<evidence type="ECO:0000313" key="5">
    <source>
        <dbReference type="Proteomes" id="UP000224006"/>
    </source>
</evidence>
<dbReference type="SUPFAM" id="SSF74877">
    <property type="entry name" value="Major surface antigen p30, SAG1"/>
    <property type="match status" value="1"/>
</dbReference>
<comment type="caution">
    <text evidence="4">The sequence shown here is derived from an EMBL/GenBank/DDBJ whole genome shotgun (WGS) entry which is preliminary data.</text>
</comment>
<evidence type="ECO:0000256" key="1">
    <source>
        <dbReference type="SAM" id="MobiDB-lite"/>
    </source>
</evidence>
<protein>
    <submittedName>
        <fullName evidence="4">SAG-related sequence</fullName>
    </submittedName>
</protein>
<dbReference type="Proteomes" id="UP000224006">
    <property type="component" value="Chromosome II"/>
</dbReference>
<evidence type="ECO:0000256" key="2">
    <source>
        <dbReference type="SAM" id="SignalP"/>
    </source>
</evidence>
<dbReference type="EMBL" id="NWUJ01000002">
    <property type="protein sequence ID" value="PFH36968.1"/>
    <property type="molecule type" value="Genomic_DNA"/>
</dbReference>
<sequence>MIVLLLLTSTAARESLYGVAAQDAQECSSKDNPLYLRVTSNVKPIKFKCSGKTSKLGIHGADHACVDSDCNNAPIPIKDLVKLTGNDGAGYDLQLVKANQEPQTIYFNCVSDAVVARRDRRVQDASAQEICKVQVSLLDETKKFAEKTVAQCGKDIGTVDIDIRSAPMAKAFTCGDDGTITPRNFEQVFKGPTGEEVGLQEMLSSGKLFESGMLDKKVVYTLSLEALPPEETQLVYKCTYPNEVGVRSPGPEAAAKECIVTVNVAAANTPKLPNDGTQPPPTNPAKGAPTSSVELNARGHIAGAFAVSIPAMAVSWVF</sequence>
<dbReference type="Gene3D" id="2.60.40.1320">
    <property type="entry name" value="SRS domain"/>
    <property type="match status" value="2"/>
</dbReference>
<dbReference type="Pfam" id="PF04092">
    <property type="entry name" value="SAG"/>
    <property type="match status" value="2"/>
</dbReference>
<dbReference type="RefSeq" id="XP_029220977.1">
    <property type="nucleotide sequence ID" value="XM_029362012.1"/>
</dbReference>
<dbReference type="GeneID" id="40308407"/>
<name>A0A2A9MEN2_BESBE</name>
<feature type="domain" description="SRS" evidence="3">
    <location>
        <begin position="157"/>
        <end position="264"/>
    </location>
</feature>
<dbReference type="AlphaFoldDB" id="A0A2A9MEN2"/>
<feature type="signal peptide" evidence="2">
    <location>
        <begin position="1"/>
        <end position="21"/>
    </location>
</feature>
<feature type="region of interest" description="Disordered" evidence="1">
    <location>
        <begin position="269"/>
        <end position="291"/>
    </location>
</feature>
<accession>A0A2A9MEN2</accession>
<dbReference type="InterPro" id="IPR036755">
    <property type="entry name" value="SRS_dom_sf"/>
</dbReference>
<keyword evidence="5" id="KW-1185">Reference proteome</keyword>
<evidence type="ECO:0000313" key="4">
    <source>
        <dbReference type="EMBL" id="PFH36968.1"/>
    </source>
</evidence>